<sequence>MPADESGACVVCGRPPSNPKQQLKLCPVCQLPRHSKCANRENDGSSDNCRREKSEQKIMSIKQTTPGQQPTVFQRSTKTRYPSLSRGSRMSGGGQVLPPTTPPTTSALP</sequence>
<name>A0ACC2N601_9HYME</name>
<dbReference type="EMBL" id="CM056744">
    <property type="protein sequence ID" value="KAJ8666502.1"/>
    <property type="molecule type" value="Genomic_DNA"/>
</dbReference>
<comment type="caution">
    <text evidence="1">The sequence shown here is derived from an EMBL/GenBank/DDBJ whole genome shotgun (WGS) entry which is preliminary data.</text>
</comment>
<protein>
    <submittedName>
        <fullName evidence="1">Uncharacterized protein</fullName>
    </submittedName>
</protein>
<keyword evidence="2" id="KW-1185">Reference proteome</keyword>
<evidence type="ECO:0000313" key="2">
    <source>
        <dbReference type="Proteomes" id="UP001239111"/>
    </source>
</evidence>
<proteinExistence type="predicted"/>
<gene>
    <name evidence="1" type="ORF">QAD02_008164</name>
</gene>
<accession>A0ACC2N601</accession>
<organism evidence="1 2">
    <name type="scientific">Eretmocerus hayati</name>
    <dbReference type="NCBI Taxonomy" id="131215"/>
    <lineage>
        <taxon>Eukaryota</taxon>
        <taxon>Metazoa</taxon>
        <taxon>Ecdysozoa</taxon>
        <taxon>Arthropoda</taxon>
        <taxon>Hexapoda</taxon>
        <taxon>Insecta</taxon>
        <taxon>Pterygota</taxon>
        <taxon>Neoptera</taxon>
        <taxon>Endopterygota</taxon>
        <taxon>Hymenoptera</taxon>
        <taxon>Apocrita</taxon>
        <taxon>Proctotrupomorpha</taxon>
        <taxon>Chalcidoidea</taxon>
        <taxon>Aphelinidae</taxon>
        <taxon>Aphelininae</taxon>
        <taxon>Eretmocerus</taxon>
    </lineage>
</organism>
<evidence type="ECO:0000313" key="1">
    <source>
        <dbReference type="EMBL" id="KAJ8666502.1"/>
    </source>
</evidence>
<dbReference type="Proteomes" id="UP001239111">
    <property type="component" value="Chromosome 4"/>
</dbReference>
<reference evidence="1" key="1">
    <citation type="submission" date="2023-04" db="EMBL/GenBank/DDBJ databases">
        <title>A chromosome-level genome assembly of the parasitoid wasp Eretmocerus hayati.</title>
        <authorList>
            <person name="Zhong Y."/>
            <person name="Liu S."/>
            <person name="Liu Y."/>
        </authorList>
    </citation>
    <scope>NUCLEOTIDE SEQUENCE</scope>
    <source>
        <strain evidence="1">ZJU_SS_LIU_2023</strain>
    </source>
</reference>